<keyword evidence="2" id="KW-1185">Reference proteome</keyword>
<gene>
    <name evidence="1" type="ORF">BSTOLATCC_MIC39637</name>
</gene>
<evidence type="ECO:0000313" key="2">
    <source>
        <dbReference type="Proteomes" id="UP001162131"/>
    </source>
</evidence>
<dbReference type="EMBL" id="CAJZBQ010000039">
    <property type="protein sequence ID" value="CAG9325854.1"/>
    <property type="molecule type" value="Genomic_DNA"/>
</dbReference>
<accession>A0AAU9JG24</accession>
<organism evidence="1 2">
    <name type="scientific">Blepharisma stoltei</name>
    <dbReference type="NCBI Taxonomy" id="1481888"/>
    <lineage>
        <taxon>Eukaryota</taxon>
        <taxon>Sar</taxon>
        <taxon>Alveolata</taxon>
        <taxon>Ciliophora</taxon>
        <taxon>Postciliodesmatophora</taxon>
        <taxon>Heterotrichea</taxon>
        <taxon>Heterotrichida</taxon>
        <taxon>Blepharismidae</taxon>
        <taxon>Blepharisma</taxon>
    </lineage>
</organism>
<dbReference type="AlphaFoldDB" id="A0AAU9JG24"/>
<evidence type="ECO:0000313" key="1">
    <source>
        <dbReference type="EMBL" id="CAG9325854.1"/>
    </source>
</evidence>
<sequence>MSLLLISLKYLLGKSDEKFVRKRLKRIISASVTRANVIRRNGWYQSCRSNFSDLRIPHEVYSWKAAQFLRLVDRLSDFFESFSSCKNLRYGMNMK</sequence>
<dbReference type="Proteomes" id="UP001162131">
    <property type="component" value="Unassembled WGS sequence"/>
</dbReference>
<protein>
    <recommendedName>
        <fullName evidence="3">Maturase K</fullName>
    </recommendedName>
</protein>
<proteinExistence type="predicted"/>
<evidence type="ECO:0008006" key="3">
    <source>
        <dbReference type="Google" id="ProtNLM"/>
    </source>
</evidence>
<reference evidence="1" key="1">
    <citation type="submission" date="2021-09" db="EMBL/GenBank/DDBJ databases">
        <authorList>
            <consortium name="AG Swart"/>
            <person name="Singh M."/>
            <person name="Singh A."/>
            <person name="Seah K."/>
            <person name="Emmerich C."/>
        </authorList>
    </citation>
    <scope>NUCLEOTIDE SEQUENCE</scope>
    <source>
        <strain evidence="1">ATCC30299</strain>
    </source>
</reference>
<name>A0AAU9JG24_9CILI</name>
<comment type="caution">
    <text evidence="1">The sequence shown here is derived from an EMBL/GenBank/DDBJ whole genome shotgun (WGS) entry which is preliminary data.</text>
</comment>